<evidence type="ECO:0000256" key="1">
    <source>
        <dbReference type="SAM" id="Phobius"/>
    </source>
</evidence>
<keyword evidence="3" id="KW-1185">Reference proteome</keyword>
<keyword evidence="1" id="KW-0472">Membrane</keyword>
<gene>
    <name evidence="2" type="ORF">SAMN06269250_3301</name>
</gene>
<reference evidence="3" key="1">
    <citation type="submission" date="2017-09" db="EMBL/GenBank/DDBJ databases">
        <authorList>
            <person name="Varghese N."/>
            <person name="Submissions S."/>
        </authorList>
    </citation>
    <scope>NUCLEOTIDE SEQUENCE [LARGE SCALE GENOMIC DNA]</scope>
    <source>
        <strain evidence="3">DSM 29961</strain>
    </source>
</reference>
<dbReference type="RefSeq" id="WP_097126855.1">
    <property type="nucleotide sequence ID" value="NZ_OCNH01000002.1"/>
</dbReference>
<protein>
    <submittedName>
        <fullName evidence="2">Uncharacterized protein</fullName>
    </submittedName>
</protein>
<evidence type="ECO:0000313" key="3">
    <source>
        <dbReference type="Proteomes" id="UP000219452"/>
    </source>
</evidence>
<dbReference type="Proteomes" id="UP000219452">
    <property type="component" value="Unassembled WGS sequence"/>
</dbReference>
<keyword evidence="1" id="KW-0812">Transmembrane</keyword>
<proteinExistence type="predicted"/>
<evidence type="ECO:0000313" key="2">
    <source>
        <dbReference type="EMBL" id="SOD90109.1"/>
    </source>
</evidence>
<dbReference type="OrthoDB" id="983123at2"/>
<keyword evidence="1" id="KW-1133">Transmembrane helix</keyword>
<feature type="transmembrane region" description="Helical" evidence="1">
    <location>
        <begin position="6"/>
        <end position="30"/>
    </location>
</feature>
<accession>A0A286G4Q0</accession>
<name>A0A286G4Q0_9BACT</name>
<dbReference type="AlphaFoldDB" id="A0A286G4Q0"/>
<organism evidence="2 3">
    <name type="scientific">Spirosoma fluviale</name>
    <dbReference type="NCBI Taxonomy" id="1597977"/>
    <lineage>
        <taxon>Bacteria</taxon>
        <taxon>Pseudomonadati</taxon>
        <taxon>Bacteroidota</taxon>
        <taxon>Cytophagia</taxon>
        <taxon>Cytophagales</taxon>
        <taxon>Cytophagaceae</taxon>
        <taxon>Spirosoma</taxon>
    </lineage>
</organism>
<dbReference type="EMBL" id="OCNH01000002">
    <property type="protein sequence ID" value="SOD90109.1"/>
    <property type="molecule type" value="Genomic_DNA"/>
</dbReference>
<sequence length="71" mass="8150">MNPLNPWVALTEMLFLLAAAFFIGHLVAYGQYRSPIRSRKLLIAQLQRKLISPNQTESKPDQVEEIIPEED</sequence>